<dbReference type="GO" id="GO:1990592">
    <property type="term" value="P:protein K69-linked ufmylation"/>
    <property type="evidence" value="ECO:0007669"/>
    <property type="project" value="TreeGrafter"/>
</dbReference>
<reference evidence="11" key="1">
    <citation type="submission" date="2014-01" db="EMBL/GenBank/DDBJ databases">
        <authorList>
            <person name="Aslett M."/>
        </authorList>
    </citation>
    <scope>NUCLEOTIDE SEQUENCE</scope>
</reference>
<feature type="compositionally biased region" description="Basic residues" evidence="7">
    <location>
        <begin position="409"/>
        <end position="421"/>
    </location>
</feature>
<evidence type="ECO:0000259" key="9">
    <source>
        <dbReference type="Pfam" id="PF23659"/>
    </source>
</evidence>
<dbReference type="InterPro" id="IPR056580">
    <property type="entry name" value="Ufl1_dom"/>
</dbReference>
<dbReference type="Pfam" id="PF25041">
    <property type="entry name" value="UFL1_C"/>
    <property type="match status" value="1"/>
</dbReference>
<keyword evidence="5" id="KW-0833">Ubl conjugation pathway</keyword>
<feature type="region of interest" description="Disordered" evidence="7">
    <location>
        <begin position="407"/>
        <end position="436"/>
    </location>
</feature>
<comment type="function">
    <text evidence="1">E3 UFM1-protein ligase that mediates ufmylation of target proteins.</text>
</comment>
<dbReference type="Pfam" id="PF23659">
    <property type="entry name" value="UFL1"/>
    <property type="match status" value="1"/>
</dbReference>
<evidence type="ECO:0000313" key="12">
    <source>
        <dbReference type="Proteomes" id="UP000030665"/>
    </source>
</evidence>
<keyword evidence="12" id="KW-1185">Reference proteome</keyword>
<dbReference type="STRING" id="36087.A0A077ZB69"/>
<evidence type="ECO:0000256" key="4">
    <source>
        <dbReference type="ARBA" id="ARBA00022679"/>
    </source>
</evidence>
<dbReference type="InterPro" id="IPR056761">
    <property type="entry name" value="Ufl1-like_C"/>
</dbReference>
<dbReference type="AlphaFoldDB" id="A0A077ZB69"/>
<sequence>MTSWDEIKLLAADLRRVQLGQSSKRLSNRNCVELVNKLISTGRLEVITTINSKDYVTPEYLLTQIKNEVIANGGRVSLTEIQQALGVDFQTVEDYANRLVASSPSLSICLGQLISKEYLTRAFIAINESLQRKGKISISEITRQYDLPTDFLADAVVQQVGRHIEGFIDTSDASVIYTHAYLNQQTAILRGALSGCTRIISLKKLVTDFDLASSLVFKCFDQLRLKNSCRGSIVGGHYVDRAVYMPEKFMEKLNAHLAGFYQRNGYLEYGYIRKFRIGDHGAIVAAVLSRLGQTKSAVHLKNCVISENLFNQIEADADTTLSQSCWLDVNAVVPTVFSDADVELISNMLAKSHKSWIRPDQSSFFTDGLVHLCVPIFDDMIAEKAEKEGPLVGKAKFQLAAGQSTVPAGKKKVGGKSKKKKTNYDQEDEDDLSTKGGTTVFMSESEIAERLKFSSLGLEDCPQAILEEVSDRLYSILNAKYQAQVDSILLKSTEGQRKSRGEIAEKITSLYSVIHLSDVAADQFDAIAENIAEQLRMFLLRTLATDLAHLALIDFANLPDPMENSKKARDSAIKELASPAKEYFERLMASLNEKNLNSFYDAVDKIALPNICSLNLRFPDKKNKVILMTKYEQELRTQLEANPEPASGLLLCCLLLFARYTEQMLHASGKFVPQIVDLLMEKLPPDLGAKLTRAQADVVHFIRNQQDPGAQERAAESVAQLQACV</sequence>
<dbReference type="PANTHER" id="PTHR31057">
    <property type="entry name" value="E3 UFM1-PROTEIN LIGASE 1"/>
    <property type="match status" value="1"/>
</dbReference>
<keyword evidence="4" id="KW-0808">Transferase</keyword>
<evidence type="ECO:0000256" key="6">
    <source>
        <dbReference type="ARBA" id="ARBA00030452"/>
    </source>
</evidence>
<evidence type="ECO:0000313" key="11">
    <source>
        <dbReference type="EMBL" id="CDW57586.1"/>
    </source>
</evidence>
<dbReference type="InterPro" id="IPR018611">
    <property type="entry name" value="Ufl1"/>
</dbReference>
<dbReference type="GO" id="GO:0005789">
    <property type="term" value="C:endoplasmic reticulum membrane"/>
    <property type="evidence" value="ECO:0007669"/>
    <property type="project" value="TreeGrafter"/>
</dbReference>
<dbReference type="Proteomes" id="UP000030665">
    <property type="component" value="Unassembled WGS sequence"/>
</dbReference>
<comment type="similarity">
    <text evidence="2">Belongs to the UFL1 family.</text>
</comment>
<dbReference type="Pfam" id="PF09743">
    <property type="entry name" value="E3_UFM1_ligase"/>
    <property type="match status" value="1"/>
</dbReference>
<protein>
    <recommendedName>
        <fullName evidence="3">E3 UFM1-protein ligase 1 homolog</fullName>
    </recommendedName>
    <alternativeName>
        <fullName evidence="6">E3 UFM1-protein transferase 1 homolog</fullName>
    </alternativeName>
</protein>
<organism evidence="11 12">
    <name type="scientific">Trichuris trichiura</name>
    <name type="common">Whipworm</name>
    <name type="synonym">Trichocephalus trichiurus</name>
    <dbReference type="NCBI Taxonomy" id="36087"/>
    <lineage>
        <taxon>Eukaryota</taxon>
        <taxon>Metazoa</taxon>
        <taxon>Ecdysozoa</taxon>
        <taxon>Nematoda</taxon>
        <taxon>Enoplea</taxon>
        <taxon>Dorylaimia</taxon>
        <taxon>Trichinellida</taxon>
        <taxon>Trichuridae</taxon>
        <taxon>Trichuris</taxon>
    </lineage>
</organism>
<dbReference type="PANTHER" id="PTHR31057:SF0">
    <property type="entry name" value="E3 UFM1-PROTEIN LIGASE 1"/>
    <property type="match status" value="1"/>
</dbReference>
<dbReference type="EMBL" id="HG806184">
    <property type="protein sequence ID" value="CDW57586.1"/>
    <property type="molecule type" value="Genomic_DNA"/>
</dbReference>
<dbReference type="GO" id="GO:0061666">
    <property type="term" value="F:UFM1 ligase activity"/>
    <property type="evidence" value="ECO:0007669"/>
    <property type="project" value="InterPro"/>
</dbReference>
<feature type="domain" description="E3 UFM1-protein ligase 1-like" evidence="9">
    <location>
        <begin position="501"/>
        <end position="617"/>
    </location>
</feature>
<dbReference type="Pfam" id="PF25870">
    <property type="entry name" value="WHD_UFL1_5th"/>
    <property type="match status" value="1"/>
</dbReference>
<evidence type="ECO:0000256" key="1">
    <source>
        <dbReference type="ARBA" id="ARBA00003950"/>
    </source>
</evidence>
<dbReference type="GO" id="GO:0032434">
    <property type="term" value="P:regulation of proteasomal ubiquitin-dependent protein catabolic process"/>
    <property type="evidence" value="ECO:0007669"/>
    <property type="project" value="TreeGrafter"/>
</dbReference>
<feature type="domain" description="E3 UFM1-protein ligase-like C-terminal" evidence="10">
    <location>
        <begin position="627"/>
        <end position="715"/>
    </location>
</feature>
<evidence type="ECO:0000256" key="7">
    <source>
        <dbReference type="SAM" id="MobiDB-lite"/>
    </source>
</evidence>
<proteinExistence type="inferred from homology"/>
<evidence type="ECO:0000259" key="8">
    <source>
        <dbReference type="Pfam" id="PF09743"/>
    </source>
</evidence>
<evidence type="ECO:0000259" key="10">
    <source>
        <dbReference type="Pfam" id="PF25041"/>
    </source>
</evidence>
<reference evidence="11" key="2">
    <citation type="submission" date="2014-03" db="EMBL/GenBank/DDBJ databases">
        <title>The whipworm genome and dual-species transcriptomics of an intimate host-pathogen interaction.</title>
        <authorList>
            <person name="Foth B.J."/>
            <person name="Tsai I.J."/>
            <person name="Reid A.J."/>
            <person name="Bancroft A.J."/>
            <person name="Nichol S."/>
            <person name="Tracey A."/>
            <person name="Holroyd N."/>
            <person name="Cotton J.A."/>
            <person name="Stanley E.J."/>
            <person name="Zarowiecki M."/>
            <person name="Liu J.Z."/>
            <person name="Huckvale T."/>
            <person name="Cooper P.J."/>
            <person name="Grencis R.K."/>
            <person name="Berriman M."/>
        </authorList>
    </citation>
    <scope>NUCLEOTIDE SEQUENCE [LARGE SCALE GENOMIC DNA]</scope>
</reference>
<name>A0A077ZB69_TRITR</name>
<dbReference type="GO" id="GO:0034976">
    <property type="term" value="P:response to endoplasmic reticulum stress"/>
    <property type="evidence" value="ECO:0007669"/>
    <property type="project" value="TreeGrafter"/>
</dbReference>
<dbReference type="InterPro" id="IPR056579">
    <property type="entry name" value="Ufl1_N"/>
</dbReference>
<evidence type="ECO:0000256" key="5">
    <source>
        <dbReference type="ARBA" id="ARBA00022786"/>
    </source>
</evidence>
<dbReference type="OrthoDB" id="10258297at2759"/>
<accession>A0A077ZB69</accession>
<feature type="domain" description="E3 UFM1-protein ligase 1-like N-terminal" evidence="8">
    <location>
        <begin position="6"/>
        <end position="280"/>
    </location>
</feature>
<evidence type="ECO:0000256" key="2">
    <source>
        <dbReference type="ARBA" id="ARBA00010789"/>
    </source>
</evidence>
<evidence type="ECO:0000256" key="3">
    <source>
        <dbReference type="ARBA" id="ARBA00014160"/>
    </source>
</evidence>
<gene>
    <name evidence="11" type="ORF">TTRE_0000587801</name>
</gene>